<name>A0AAV2TZL1_CALDB</name>
<gene>
    <name evidence="2" type="ORF">CDAUBV1_LOCUS16164</name>
</gene>
<feature type="region of interest" description="Disordered" evidence="1">
    <location>
        <begin position="413"/>
        <end position="437"/>
    </location>
</feature>
<protein>
    <submittedName>
        <fullName evidence="2">Uncharacterized protein</fullName>
    </submittedName>
</protein>
<reference evidence="2" key="1">
    <citation type="submission" date="2024-06" db="EMBL/GenBank/DDBJ databases">
        <authorList>
            <person name="Liu X."/>
            <person name="Lenzi L."/>
            <person name="Haldenby T S."/>
            <person name="Uol C."/>
        </authorList>
    </citation>
    <scope>NUCLEOTIDE SEQUENCE</scope>
</reference>
<dbReference type="GO" id="GO:0000139">
    <property type="term" value="C:Golgi membrane"/>
    <property type="evidence" value="ECO:0007669"/>
    <property type="project" value="TreeGrafter"/>
</dbReference>
<sequence>MSLELSIPPMEPYKAATTIVPGKYPIPSLPLGVRRLETTNTAVPPMQSSTTGHSGLLHSCQGVVIRENSTNPLTKVPAPLTPASSKTPFPLHKSKPTATVIPTAGFSVLPVVPTTVSVCSTRMQQSTHSKSKNVGTQTDDAEIDMDLLFHIEDMLRTQRSLTLPRPLQSVSKSFSARCRPSSTNECAADLDDLESPLQKQIIDLKEALCIQTKVNADLKRLLVSALAGNTTLAEKLAELTSNNANLYGRSENLAAQKEALAEVADTAGIAADVWRAKCLAGRVIATEAARRVAIANRESHLARHALAHLLGERARLRLELGQAAAALHATTFPSSRANNPAANAFVVPPVARDTIGLAALCNSLTMKRCSDLITPDPVLCQSDTPGEQLALRVLTNNVPDHVFETHMVKERQSSDESHCFASDSELSAPVPPEEPPSSNDFILQALIAFSSTHSFSTADPPCASNCRKCSGNLSTV</sequence>
<proteinExistence type="predicted"/>
<organism evidence="2 3">
    <name type="scientific">Calicophoron daubneyi</name>
    <name type="common">Rumen fluke</name>
    <name type="synonym">Paramphistomum daubneyi</name>
    <dbReference type="NCBI Taxonomy" id="300641"/>
    <lineage>
        <taxon>Eukaryota</taxon>
        <taxon>Metazoa</taxon>
        <taxon>Spiralia</taxon>
        <taxon>Lophotrochozoa</taxon>
        <taxon>Platyhelminthes</taxon>
        <taxon>Trematoda</taxon>
        <taxon>Digenea</taxon>
        <taxon>Plagiorchiida</taxon>
        <taxon>Pronocephalata</taxon>
        <taxon>Paramphistomoidea</taxon>
        <taxon>Paramphistomidae</taxon>
        <taxon>Calicophoron</taxon>
    </lineage>
</organism>
<dbReference type="Proteomes" id="UP001497525">
    <property type="component" value="Unassembled WGS sequence"/>
</dbReference>
<evidence type="ECO:0000313" key="2">
    <source>
        <dbReference type="EMBL" id="CAL5140859.1"/>
    </source>
</evidence>
<dbReference type="PANTHER" id="PTHR13066">
    <property type="entry name" value="BASIC LEUCINE ZIPPER NUCLEAR FACTOR 1 BLZF1 PROTEIN"/>
    <property type="match status" value="1"/>
</dbReference>
<comment type="caution">
    <text evidence="2">The sequence shown here is derived from an EMBL/GenBank/DDBJ whole genome shotgun (WGS) entry which is preliminary data.</text>
</comment>
<dbReference type="AlphaFoldDB" id="A0AAV2TZL1"/>
<dbReference type="PANTHER" id="PTHR13066:SF2">
    <property type="entry name" value="GOLGIN-45"/>
    <property type="match status" value="1"/>
</dbReference>
<evidence type="ECO:0000256" key="1">
    <source>
        <dbReference type="SAM" id="MobiDB-lite"/>
    </source>
</evidence>
<dbReference type="InterPro" id="IPR027095">
    <property type="entry name" value="Golgin-45"/>
</dbReference>
<dbReference type="GO" id="GO:0007030">
    <property type="term" value="P:Golgi organization"/>
    <property type="evidence" value="ECO:0007669"/>
    <property type="project" value="InterPro"/>
</dbReference>
<dbReference type="GO" id="GO:0043001">
    <property type="term" value="P:Golgi to plasma membrane protein transport"/>
    <property type="evidence" value="ECO:0007669"/>
    <property type="project" value="InterPro"/>
</dbReference>
<dbReference type="EMBL" id="CAXLJL010000800">
    <property type="protein sequence ID" value="CAL5140859.1"/>
    <property type="molecule type" value="Genomic_DNA"/>
</dbReference>
<feature type="region of interest" description="Disordered" evidence="1">
    <location>
        <begin position="72"/>
        <end position="91"/>
    </location>
</feature>
<evidence type="ECO:0000313" key="3">
    <source>
        <dbReference type="Proteomes" id="UP001497525"/>
    </source>
</evidence>
<accession>A0AAV2TZL1</accession>